<evidence type="ECO:0000313" key="2">
    <source>
        <dbReference type="Proteomes" id="UP001172386"/>
    </source>
</evidence>
<name>A0ACC3AJ84_9EURO</name>
<comment type="caution">
    <text evidence="1">The sequence shown here is derived from an EMBL/GenBank/DDBJ whole genome shotgun (WGS) entry which is preliminary data.</text>
</comment>
<proteinExistence type="predicted"/>
<organism evidence="1 2">
    <name type="scientific">Neophaeococcomyces mojaviensis</name>
    <dbReference type="NCBI Taxonomy" id="3383035"/>
    <lineage>
        <taxon>Eukaryota</taxon>
        <taxon>Fungi</taxon>
        <taxon>Dikarya</taxon>
        <taxon>Ascomycota</taxon>
        <taxon>Pezizomycotina</taxon>
        <taxon>Eurotiomycetes</taxon>
        <taxon>Chaetothyriomycetidae</taxon>
        <taxon>Chaetothyriales</taxon>
        <taxon>Chaetothyriales incertae sedis</taxon>
        <taxon>Neophaeococcomyces</taxon>
    </lineage>
</organism>
<accession>A0ACC3AJ84</accession>
<dbReference type="Proteomes" id="UP001172386">
    <property type="component" value="Unassembled WGS sequence"/>
</dbReference>
<gene>
    <name evidence="1" type="ORF">H2198_000935</name>
</gene>
<evidence type="ECO:0000313" key="1">
    <source>
        <dbReference type="EMBL" id="KAJ9663174.1"/>
    </source>
</evidence>
<reference evidence="1" key="1">
    <citation type="submission" date="2022-10" db="EMBL/GenBank/DDBJ databases">
        <title>Culturing micro-colonial fungi from biological soil crusts in the Mojave desert and describing Neophaeococcomyces mojavensis, and introducing the new genera and species Taxawa tesnikishii.</title>
        <authorList>
            <person name="Kurbessoian T."/>
            <person name="Stajich J.E."/>
        </authorList>
    </citation>
    <scope>NUCLEOTIDE SEQUENCE</scope>
    <source>
        <strain evidence="1">JES_112</strain>
    </source>
</reference>
<keyword evidence="2" id="KW-1185">Reference proteome</keyword>
<dbReference type="EMBL" id="JAPDRQ010000010">
    <property type="protein sequence ID" value="KAJ9663174.1"/>
    <property type="molecule type" value="Genomic_DNA"/>
</dbReference>
<sequence>MTTDIEASPKKTIRNEVKRPSNDSCFQEKEPVTSHDPVASPTETVLSWHEDPLNPHNWPPARKYTATLLLSAFVFNALMSSTIIAPALSQITKDLHIPSDAQTQLVLSIYVLSYAAGYFFWAPLSEVYGRVPVLQVASTWFLSWNMVCSFATSKAMITVGRLFSGSGAAASLAISSSMVGEIWRAEERGHSLAILSIITNLGPCIGPVVGGVVAERPPSSWHWAFWATSILNVLLQLLSIPLLHESHAQMILTKKPGPAGAIFRHKSWRTPLRILLKAFHRPIYLCYTQPASRGIVVYAGISFGTLYTLIVAIPVAFESIYHQSVMMASLNYLSFGIGTTLGAQICGPLNDWLYKTNVDQNSEQEIAGNVRKERPAKLPYKPPAEIRLYSLGPAVLLMTVALLIFGWTLQSGRVHWIVPNIGIFLFGNGQQVVIQCTNAYIIEVFSEIQSTVPAATEGTNAKGIHGESGSEARPSSRANINWTASAMASIWGFKSLCGFTCPLFAIDMIKGLGWGCSFTLLALLNLAFGLPLTIVMLKYGQELREKGRQAIEEMIARS</sequence>
<protein>
    <submittedName>
        <fullName evidence="1">Uncharacterized protein</fullName>
    </submittedName>
</protein>